<keyword evidence="1" id="KW-0812">Transmembrane</keyword>
<evidence type="ECO:0000256" key="1">
    <source>
        <dbReference type="SAM" id="Phobius"/>
    </source>
</evidence>
<reference evidence="2" key="1">
    <citation type="submission" date="2019-06" db="EMBL/GenBank/DDBJ databases">
        <authorList>
            <person name="Deangelis K."/>
            <person name="Huntemann M."/>
            <person name="Clum A."/>
            <person name="Pillay M."/>
            <person name="Palaniappan K."/>
            <person name="Varghese N."/>
            <person name="Mikhailova N."/>
            <person name="Stamatis D."/>
            <person name="Reddy T."/>
            <person name="Daum C."/>
            <person name="Shapiro N."/>
            <person name="Ivanova N."/>
            <person name="Kyrpides N."/>
            <person name="Woyke T."/>
        </authorList>
    </citation>
    <scope>NUCLEOTIDE SEQUENCE [LARGE SCALE GENOMIC DNA]</scope>
    <source>
        <strain evidence="2">128R</strain>
    </source>
</reference>
<gene>
    <name evidence="2" type="ORF">FHU10_4285</name>
</gene>
<keyword evidence="1" id="KW-0472">Membrane</keyword>
<comment type="caution">
    <text evidence="2">The sequence shown here is derived from an EMBL/GenBank/DDBJ whole genome shotgun (WGS) entry which is preliminary data.</text>
</comment>
<protein>
    <submittedName>
        <fullName evidence="2">Uncharacterized protein</fullName>
    </submittedName>
</protein>
<accession>A0A559TAK5</accession>
<keyword evidence="1" id="KW-1133">Transmembrane helix</keyword>
<organism evidence="2">
    <name type="scientific">Serratia fonticola</name>
    <dbReference type="NCBI Taxonomy" id="47917"/>
    <lineage>
        <taxon>Bacteria</taxon>
        <taxon>Pseudomonadati</taxon>
        <taxon>Pseudomonadota</taxon>
        <taxon>Gammaproteobacteria</taxon>
        <taxon>Enterobacterales</taxon>
        <taxon>Yersiniaceae</taxon>
        <taxon>Serratia</taxon>
    </lineage>
</organism>
<feature type="transmembrane region" description="Helical" evidence="1">
    <location>
        <begin position="7"/>
        <end position="40"/>
    </location>
</feature>
<proteinExistence type="predicted"/>
<dbReference type="AlphaFoldDB" id="A0A559TAK5"/>
<name>A0A559TAK5_SERFO</name>
<reference evidence="2" key="2">
    <citation type="submission" date="2019-08" db="EMBL/GenBank/DDBJ databases">
        <title>Investigation of anaerobic lignin degradation for improved lignocellulosic biofuels.</title>
        <authorList>
            <person name="Deangelis K.PhD."/>
        </authorList>
    </citation>
    <scope>NUCLEOTIDE SEQUENCE [LARGE SCALE GENOMIC DNA]</scope>
    <source>
        <strain evidence="2">128R</strain>
    </source>
</reference>
<sequence>MRDIDMLLIILLTLMTGVWVSVIFNIGGIVQTFSAIFHWMESLR</sequence>
<evidence type="ECO:0000313" key="2">
    <source>
        <dbReference type="EMBL" id="TVZ71645.1"/>
    </source>
</evidence>
<dbReference type="EMBL" id="VISQ01000001">
    <property type="protein sequence ID" value="TVZ71645.1"/>
    <property type="molecule type" value="Genomic_DNA"/>
</dbReference>